<gene>
    <name evidence="1" type="ORF">VIOR3934_00470</name>
</gene>
<organism evidence="1 2">
    <name type="scientific">Vibrio orientalis CIP 102891 = ATCC 33934</name>
    <dbReference type="NCBI Taxonomy" id="675816"/>
    <lineage>
        <taxon>Bacteria</taxon>
        <taxon>Pseudomonadati</taxon>
        <taxon>Pseudomonadota</taxon>
        <taxon>Gammaproteobacteria</taxon>
        <taxon>Vibrionales</taxon>
        <taxon>Vibrionaceae</taxon>
        <taxon>Vibrio</taxon>
        <taxon>Vibrio oreintalis group</taxon>
    </lineage>
</organism>
<evidence type="ECO:0000313" key="2">
    <source>
        <dbReference type="Proteomes" id="UP000002817"/>
    </source>
</evidence>
<dbReference type="EMBL" id="AFWH01000021">
    <property type="protein sequence ID" value="EGU50825.1"/>
    <property type="molecule type" value="Genomic_DNA"/>
</dbReference>
<reference evidence="1 2" key="1">
    <citation type="journal article" date="2012" name="Int. J. Syst. Evol. Microbiol.">
        <title>Vibrio caribbeanicus sp. nov., isolated from the marine sponge Scleritoderma cyanea.</title>
        <authorList>
            <person name="Hoffmann M."/>
            <person name="Monday S.R."/>
            <person name="Allard M.W."/>
            <person name="Strain E.A."/>
            <person name="Whittaker P."/>
            <person name="Naum M."/>
            <person name="McCarthy P.J."/>
            <person name="Lopez J.V."/>
            <person name="Fischer M."/>
            <person name="Brown E.W."/>
        </authorList>
    </citation>
    <scope>NUCLEOTIDE SEQUENCE [LARGE SCALE GENOMIC DNA]</scope>
    <source>
        <strain evidence="2">CIP 102891 / ATCC 33934</strain>
    </source>
</reference>
<dbReference type="PROSITE" id="PS51257">
    <property type="entry name" value="PROKAR_LIPOPROTEIN"/>
    <property type="match status" value="1"/>
</dbReference>
<dbReference type="AlphaFoldDB" id="F9SSJ3"/>
<name>F9SSJ3_VIBOR</name>
<evidence type="ECO:0000313" key="1">
    <source>
        <dbReference type="EMBL" id="EGU50825.1"/>
    </source>
</evidence>
<sequence length="99" mass="11333">MNKHKEKLKSDVAFYASIYGTLITSCLFNKSTRSVRDIFKMKNIKPVRTFSGIKNLVNVMAAIEIKHATMQKVSDNKNVASLNNECDTRSKIEFLRSFK</sequence>
<protein>
    <submittedName>
        <fullName evidence="1">Uncharacterized protein</fullName>
    </submittedName>
</protein>
<accession>F9SSJ3</accession>
<comment type="caution">
    <text evidence="1">The sequence shown here is derived from an EMBL/GenBank/DDBJ whole genome shotgun (WGS) entry which is preliminary data.</text>
</comment>
<dbReference type="Proteomes" id="UP000002817">
    <property type="component" value="Unassembled WGS sequence"/>
</dbReference>
<proteinExistence type="predicted"/>